<reference evidence="2" key="1">
    <citation type="submission" date="2023-08" db="EMBL/GenBank/DDBJ databases">
        <title>A de novo genome assembly of Solanum verrucosum Schlechtendal, a Mexican diploid species geographically isolated from the other diploid A-genome species in potato relatives.</title>
        <authorList>
            <person name="Hosaka K."/>
        </authorList>
    </citation>
    <scope>NUCLEOTIDE SEQUENCE</scope>
    <source>
        <tissue evidence="2">Young leaves</tissue>
    </source>
</reference>
<gene>
    <name evidence="2" type="ORF">MTR67_048505</name>
</gene>
<feature type="domain" description="Tf2-1-like SH3-like" evidence="1">
    <location>
        <begin position="15"/>
        <end position="78"/>
    </location>
</feature>
<sequence length="106" mass="12178">MPMLEERDLGFDVDDWVYLKIAPMKGVMRFGKIGKLSPRYVSSYQILRLIDKVAYELDLPKDLASVHQVFHVSLLKKCIGDLTSIVPLENLGIKESLSYEEFGLRF</sequence>
<dbReference type="Proteomes" id="UP001234989">
    <property type="component" value="Chromosome 11"/>
</dbReference>
<proteinExistence type="predicted"/>
<dbReference type="PANTHER" id="PTHR46148:SF57">
    <property type="entry name" value="OS12G0499874 PROTEIN"/>
    <property type="match status" value="1"/>
</dbReference>
<dbReference type="PANTHER" id="PTHR46148">
    <property type="entry name" value="CHROMO DOMAIN-CONTAINING PROTEIN"/>
    <property type="match status" value="1"/>
</dbReference>
<evidence type="ECO:0000313" key="2">
    <source>
        <dbReference type="EMBL" id="WMV55120.1"/>
    </source>
</evidence>
<evidence type="ECO:0000259" key="1">
    <source>
        <dbReference type="Pfam" id="PF24626"/>
    </source>
</evidence>
<name>A0AAF0UYI2_SOLVR</name>
<evidence type="ECO:0000313" key="3">
    <source>
        <dbReference type="Proteomes" id="UP001234989"/>
    </source>
</evidence>
<dbReference type="InterPro" id="IPR056924">
    <property type="entry name" value="SH3_Tf2-1"/>
</dbReference>
<dbReference type="EMBL" id="CP133622">
    <property type="protein sequence ID" value="WMV55120.1"/>
    <property type="molecule type" value="Genomic_DNA"/>
</dbReference>
<dbReference type="Pfam" id="PF24626">
    <property type="entry name" value="SH3_Tf2-1"/>
    <property type="match status" value="1"/>
</dbReference>
<protein>
    <recommendedName>
        <fullName evidence="1">Tf2-1-like SH3-like domain-containing protein</fullName>
    </recommendedName>
</protein>
<keyword evidence="3" id="KW-1185">Reference proteome</keyword>
<organism evidence="2 3">
    <name type="scientific">Solanum verrucosum</name>
    <dbReference type="NCBI Taxonomy" id="315347"/>
    <lineage>
        <taxon>Eukaryota</taxon>
        <taxon>Viridiplantae</taxon>
        <taxon>Streptophyta</taxon>
        <taxon>Embryophyta</taxon>
        <taxon>Tracheophyta</taxon>
        <taxon>Spermatophyta</taxon>
        <taxon>Magnoliopsida</taxon>
        <taxon>eudicotyledons</taxon>
        <taxon>Gunneridae</taxon>
        <taxon>Pentapetalae</taxon>
        <taxon>asterids</taxon>
        <taxon>lamiids</taxon>
        <taxon>Solanales</taxon>
        <taxon>Solanaceae</taxon>
        <taxon>Solanoideae</taxon>
        <taxon>Solaneae</taxon>
        <taxon>Solanum</taxon>
    </lineage>
</organism>
<dbReference type="AlphaFoldDB" id="A0AAF0UYI2"/>
<accession>A0AAF0UYI2</accession>